<evidence type="ECO:0000256" key="6">
    <source>
        <dbReference type="ARBA" id="ARBA00050776"/>
    </source>
</evidence>
<accession>A0A2K8NXX1</accession>
<dbReference type="Gene3D" id="3.90.1150.10">
    <property type="entry name" value="Aspartate Aminotransferase, domain 1"/>
    <property type="match status" value="1"/>
</dbReference>
<evidence type="ECO:0000259" key="8">
    <source>
        <dbReference type="Pfam" id="PF00266"/>
    </source>
</evidence>
<reference evidence="9 10" key="1">
    <citation type="submission" date="2017-11" db="EMBL/GenBank/DDBJ databases">
        <title>Genome sequence of Entomoplasma somnilux PYAN-1 (ATCC 49194).</title>
        <authorList>
            <person name="Lo W.-S."/>
            <person name="Gasparich G.E."/>
            <person name="Kuo C.-H."/>
        </authorList>
    </citation>
    <scope>NUCLEOTIDE SEQUENCE [LARGE SCALE GENOMIC DNA]</scope>
    <source>
        <strain evidence="9 10">PYAN-1</strain>
    </source>
</reference>
<dbReference type="GO" id="GO:0030170">
    <property type="term" value="F:pyridoxal phosphate binding"/>
    <property type="evidence" value="ECO:0007669"/>
    <property type="project" value="InterPro"/>
</dbReference>
<evidence type="ECO:0000256" key="5">
    <source>
        <dbReference type="ARBA" id="ARBA00022898"/>
    </source>
</evidence>
<dbReference type="Proteomes" id="UP000232230">
    <property type="component" value="Chromosome"/>
</dbReference>
<dbReference type="GO" id="GO:0031071">
    <property type="term" value="F:cysteine desulfurase activity"/>
    <property type="evidence" value="ECO:0007669"/>
    <property type="project" value="UniProtKB-EC"/>
</dbReference>
<comment type="cofactor">
    <cofactor evidence="1 7">
        <name>pyridoxal 5'-phosphate</name>
        <dbReference type="ChEBI" id="CHEBI:597326"/>
    </cofactor>
</comment>
<dbReference type="GO" id="GO:0006534">
    <property type="term" value="P:cysteine metabolic process"/>
    <property type="evidence" value="ECO:0007669"/>
    <property type="project" value="InterPro"/>
</dbReference>
<dbReference type="PANTHER" id="PTHR43586:SF8">
    <property type="entry name" value="CYSTEINE DESULFURASE 1, CHLOROPLASTIC"/>
    <property type="match status" value="1"/>
</dbReference>
<evidence type="ECO:0000313" key="9">
    <source>
        <dbReference type="EMBL" id="ATZ18637.1"/>
    </source>
</evidence>
<dbReference type="PIRSF" id="PIRSF005572">
    <property type="entry name" value="NifS"/>
    <property type="match status" value="1"/>
</dbReference>
<dbReference type="Gene3D" id="3.40.640.10">
    <property type="entry name" value="Type I PLP-dependent aspartate aminotransferase-like (Major domain)"/>
    <property type="match status" value="1"/>
</dbReference>
<dbReference type="PROSITE" id="PS00595">
    <property type="entry name" value="AA_TRANSFER_CLASS_5"/>
    <property type="match status" value="1"/>
</dbReference>
<evidence type="ECO:0000256" key="7">
    <source>
        <dbReference type="RuleBase" id="RU004504"/>
    </source>
</evidence>
<dbReference type="PANTHER" id="PTHR43586">
    <property type="entry name" value="CYSTEINE DESULFURASE"/>
    <property type="match status" value="1"/>
</dbReference>
<evidence type="ECO:0000313" key="10">
    <source>
        <dbReference type="Proteomes" id="UP000232230"/>
    </source>
</evidence>
<dbReference type="InterPro" id="IPR010970">
    <property type="entry name" value="Cys_dSase_SufS"/>
</dbReference>
<dbReference type="EMBL" id="CP024965">
    <property type="protein sequence ID" value="ATZ18637.1"/>
    <property type="molecule type" value="Genomic_DNA"/>
</dbReference>
<dbReference type="RefSeq" id="WP_024863868.1">
    <property type="nucleotide sequence ID" value="NZ_CP024965.1"/>
</dbReference>
<name>A0A2K8NXX1_9MOLU</name>
<evidence type="ECO:0000256" key="4">
    <source>
        <dbReference type="ARBA" id="ARBA00022679"/>
    </source>
</evidence>
<dbReference type="InterPro" id="IPR000192">
    <property type="entry name" value="Aminotrans_V_dom"/>
</dbReference>
<evidence type="ECO:0000256" key="1">
    <source>
        <dbReference type="ARBA" id="ARBA00001933"/>
    </source>
</evidence>
<comment type="catalytic activity">
    <reaction evidence="6">
        <text>(sulfur carrier)-H + L-cysteine = (sulfur carrier)-SH + L-alanine</text>
        <dbReference type="Rhea" id="RHEA:43892"/>
        <dbReference type="Rhea" id="RHEA-COMP:14737"/>
        <dbReference type="Rhea" id="RHEA-COMP:14739"/>
        <dbReference type="ChEBI" id="CHEBI:29917"/>
        <dbReference type="ChEBI" id="CHEBI:35235"/>
        <dbReference type="ChEBI" id="CHEBI:57972"/>
        <dbReference type="ChEBI" id="CHEBI:64428"/>
        <dbReference type="EC" id="2.8.1.7"/>
    </reaction>
</comment>
<dbReference type="Pfam" id="PF00266">
    <property type="entry name" value="Aminotran_5"/>
    <property type="match status" value="1"/>
</dbReference>
<dbReference type="InterPro" id="IPR016454">
    <property type="entry name" value="Cysteine_dSase"/>
</dbReference>
<gene>
    <name evidence="9" type="primary">sufS</name>
    <name evidence="9" type="ORF">ESOMN_v1c02530</name>
</gene>
<evidence type="ECO:0000256" key="3">
    <source>
        <dbReference type="ARBA" id="ARBA00012239"/>
    </source>
</evidence>
<proteinExistence type="inferred from homology"/>
<dbReference type="CDD" id="cd06453">
    <property type="entry name" value="SufS_like"/>
    <property type="match status" value="1"/>
</dbReference>
<evidence type="ECO:0000256" key="2">
    <source>
        <dbReference type="ARBA" id="ARBA00010447"/>
    </source>
</evidence>
<dbReference type="InterPro" id="IPR015421">
    <property type="entry name" value="PyrdxlP-dep_Trfase_major"/>
</dbReference>
<dbReference type="AlphaFoldDB" id="A0A2K8NXX1"/>
<organism evidence="9 10">
    <name type="scientific">Williamsoniiplasma somnilux</name>
    <dbReference type="NCBI Taxonomy" id="215578"/>
    <lineage>
        <taxon>Bacteria</taxon>
        <taxon>Bacillati</taxon>
        <taxon>Mycoplasmatota</taxon>
        <taxon>Mollicutes</taxon>
        <taxon>Entomoplasmatales</taxon>
        <taxon>Williamsoniiplasma</taxon>
    </lineage>
</organism>
<dbReference type="EC" id="2.8.1.7" evidence="3"/>
<keyword evidence="10" id="KW-1185">Reference proteome</keyword>
<sequence>MKIREKFPILRNNPGLIYLDNGATTLKPISVIQAETSYLENISANPHAIDYKTGFAATEIITETRVKTAKLINAKNTNEVIFTSGTTHSINQIAFGLKNFIHEKDEILVTTMEHSANLLPWIIVANEKKAQIVKIPLNKDTGININKLVEVITPQTKIFSFVHASNTIGFENDVKKIVQKVRTINPNIIIVVDCAQTIAHTNVDVESWDVDFIAFSAHKMYGPFGLGVLWGKIALLNELLPIFYGGGMSKEISEDLINYKLASIPAKFEAGTPNISAIAAFLAALNFLEEIKIEKIRKHEHELKDYLRNKIKANKLDLKIDFYNLENHAPILNFNAKNVNPQDITHFLDFKYKIASRSGAHCARRTEEVYGEKTSVRISFGVYNTKEEIDVLIEALNNIDKFLDVIF</sequence>
<dbReference type="SUPFAM" id="SSF53383">
    <property type="entry name" value="PLP-dependent transferases"/>
    <property type="match status" value="1"/>
</dbReference>
<dbReference type="KEGG" id="esx:ESOMN_v1c02530"/>
<feature type="domain" description="Aminotransferase class V" evidence="8">
    <location>
        <begin position="17"/>
        <end position="392"/>
    </location>
</feature>
<protein>
    <recommendedName>
        <fullName evidence="3">cysteine desulfurase</fullName>
        <ecNumber evidence="3">2.8.1.7</ecNumber>
    </recommendedName>
</protein>
<dbReference type="InterPro" id="IPR020578">
    <property type="entry name" value="Aminotrans_V_PyrdxlP_BS"/>
</dbReference>
<dbReference type="InterPro" id="IPR015424">
    <property type="entry name" value="PyrdxlP-dep_Trfase"/>
</dbReference>
<keyword evidence="4" id="KW-0808">Transferase</keyword>
<dbReference type="InterPro" id="IPR015422">
    <property type="entry name" value="PyrdxlP-dep_Trfase_small"/>
</dbReference>
<comment type="similarity">
    <text evidence="2">Belongs to the class-V pyridoxal-phosphate-dependent aminotransferase family. Csd subfamily.</text>
</comment>
<keyword evidence="5" id="KW-0663">Pyridoxal phosphate</keyword>